<sequence>MKGKTINLLLKFFLGLDNFCYKKISKLAILENNGIHPKHRIMNYHQFFVDNIEKGDRVLDVGCGNGAVAYDLAKKAKSVLGIDINKQNVESAKKHYRHKNLNFIVGDATKFQFKRKFDVIILSNVLEHIKNRVVFLKRIKRLAPKILIRVPMIDRDWLVLYKKEKGVEYRLDKTHFTEYTIQSFGKEIKEADLKIESYSIQFGEIWAIIKK</sequence>
<evidence type="ECO:0000259" key="1">
    <source>
        <dbReference type="Pfam" id="PF13847"/>
    </source>
</evidence>
<gene>
    <name evidence="2" type="ORF">COT77_00085</name>
</gene>
<dbReference type="Gene3D" id="3.40.50.150">
    <property type="entry name" value="Vaccinia Virus protein VP39"/>
    <property type="match status" value="1"/>
</dbReference>
<dbReference type="Pfam" id="PF13847">
    <property type="entry name" value="Methyltransf_31"/>
    <property type="match status" value="1"/>
</dbReference>
<protein>
    <recommendedName>
        <fullName evidence="1">Methyltransferase domain-containing protein</fullName>
    </recommendedName>
</protein>
<proteinExistence type="predicted"/>
<reference evidence="3" key="1">
    <citation type="submission" date="2017-09" db="EMBL/GenBank/DDBJ databases">
        <title>Depth-based differentiation of microbial function through sediment-hosted aquifers and enrichment of novel symbionts in the deep terrestrial subsurface.</title>
        <authorList>
            <person name="Probst A.J."/>
            <person name="Ladd B."/>
            <person name="Jarett J.K."/>
            <person name="Geller-Mcgrath D.E."/>
            <person name="Sieber C.M.K."/>
            <person name="Emerson J.B."/>
            <person name="Anantharaman K."/>
            <person name="Thomas B.C."/>
            <person name="Malmstrom R."/>
            <person name="Stieglmeier M."/>
            <person name="Klingl A."/>
            <person name="Woyke T."/>
            <person name="Ryan C.M."/>
            <person name="Banfield J.F."/>
        </authorList>
    </citation>
    <scope>NUCLEOTIDE SEQUENCE [LARGE SCALE GENOMIC DNA]</scope>
</reference>
<accession>A0A2M6WY10</accession>
<name>A0A2M6WY10_9BACT</name>
<feature type="domain" description="Methyltransferase" evidence="1">
    <location>
        <begin position="53"/>
        <end position="143"/>
    </location>
</feature>
<dbReference type="AlphaFoldDB" id="A0A2M6WY10"/>
<dbReference type="CDD" id="cd02440">
    <property type="entry name" value="AdoMet_MTases"/>
    <property type="match status" value="1"/>
</dbReference>
<evidence type="ECO:0000313" key="3">
    <source>
        <dbReference type="Proteomes" id="UP000228596"/>
    </source>
</evidence>
<dbReference type="InterPro" id="IPR025714">
    <property type="entry name" value="Methyltranfer_dom"/>
</dbReference>
<dbReference type="InterPro" id="IPR029063">
    <property type="entry name" value="SAM-dependent_MTases_sf"/>
</dbReference>
<evidence type="ECO:0000313" key="2">
    <source>
        <dbReference type="EMBL" id="PIT97694.1"/>
    </source>
</evidence>
<dbReference type="PANTHER" id="PTHR43861">
    <property type="entry name" value="TRANS-ACONITATE 2-METHYLTRANSFERASE-RELATED"/>
    <property type="match status" value="1"/>
</dbReference>
<comment type="caution">
    <text evidence="2">The sequence shown here is derived from an EMBL/GenBank/DDBJ whole genome shotgun (WGS) entry which is preliminary data.</text>
</comment>
<dbReference type="Proteomes" id="UP000228596">
    <property type="component" value="Unassembled WGS sequence"/>
</dbReference>
<organism evidence="2 3">
    <name type="scientific">Candidatus Berkelbacteria bacterium CG10_big_fil_rev_8_21_14_0_10_41_12</name>
    <dbReference type="NCBI Taxonomy" id="1974513"/>
    <lineage>
        <taxon>Bacteria</taxon>
        <taxon>Candidatus Berkelbacteria</taxon>
    </lineage>
</organism>
<dbReference type="SUPFAM" id="SSF53335">
    <property type="entry name" value="S-adenosyl-L-methionine-dependent methyltransferases"/>
    <property type="match status" value="1"/>
</dbReference>
<dbReference type="EMBL" id="PEZV01000001">
    <property type="protein sequence ID" value="PIT97694.1"/>
    <property type="molecule type" value="Genomic_DNA"/>
</dbReference>